<evidence type="ECO:0000256" key="1">
    <source>
        <dbReference type="SAM" id="SignalP"/>
    </source>
</evidence>
<dbReference type="PROSITE" id="PS51257">
    <property type="entry name" value="PROKAR_LIPOPROTEIN"/>
    <property type="match status" value="1"/>
</dbReference>
<dbReference type="EMBL" id="SRYR01000002">
    <property type="protein sequence ID" value="TGY42621.1"/>
    <property type="molecule type" value="Genomic_DNA"/>
</dbReference>
<feature type="signal peptide" evidence="1">
    <location>
        <begin position="1"/>
        <end position="19"/>
    </location>
</feature>
<gene>
    <name evidence="2" type="ORF">E5347_07345</name>
</gene>
<accession>A0A4S2DNQ1</accession>
<reference evidence="2 3" key="1">
    <citation type="submission" date="2019-04" db="EMBL/GenBank/DDBJ databases">
        <title>Microbes associate with the intestines of laboratory mice.</title>
        <authorList>
            <person name="Navarre W."/>
            <person name="Wong E."/>
            <person name="Huang K."/>
            <person name="Tropini C."/>
            <person name="Ng K."/>
            <person name="Yu B."/>
        </authorList>
    </citation>
    <scope>NUCLEOTIDE SEQUENCE [LARGE SCALE GENOMIC DNA]</scope>
    <source>
        <strain evidence="2 3">NM50_B9-20</strain>
    </source>
</reference>
<organism evidence="2 3">
    <name type="scientific">Clostridium sartagoforme</name>
    <dbReference type="NCBI Taxonomy" id="84031"/>
    <lineage>
        <taxon>Bacteria</taxon>
        <taxon>Bacillati</taxon>
        <taxon>Bacillota</taxon>
        <taxon>Clostridia</taxon>
        <taxon>Eubacteriales</taxon>
        <taxon>Clostridiaceae</taxon>
        <taxon>Clostridium</taxon>
    </lineage>
</organism>
<feature type="chain" id="PRO_5039719583" description="Lipoprotein" evidence="1">
    <location>
        <begin position="20"/>
        <end position="223"/>
    </location>
</feature>
<evidence type="ECO:0000313" key="3">
    <source>
        <dbReference type="Proteomes" id="UP000306888"/>
    </source>
</evidence>
<comment type="caution">
    <text evidence="2">The sequence shown here is derived from an EMBL/GenBank/DDBJ whole genome shotgun (WGS) entry which is preliminary data.</text>
</comment>
<protein>
    <recommendedName>
        <fullName evidence="4">Lipoprotein</fullName>
    </recommendedName>
</protein>
<name>A0A4S2DNQ1_9CLOT</name>
<evidence type="ECO:0000313" key="2">
    <source>
        <dbReference type="EMBL" id="TGY42621.1"/>
    </source>
</evidence>
<dbReference type="OrthoDB" id="1929962at2"/>
<sequence length="223" mass="25677">MIKKIFLAIMSTSMVFLLASCSPSTDGNKEDTKVEKSSVQEEKPFIGEGEWAKDYSLDEVNALNDEIATRIEEASNFYGIEYNKEEKIKDENNESVNEKYIYFDNLNPEPNRMESMYYGYKLYGSNMAKGSLGLKIGFKLDLDQIKNEEKFDFKETSMSAFSEAMTNNTERDYTELNNSIIDIVKNGKQDQTIETNLNGLVETITIKDDFLLYKVESKVYQFK</sequence>
<proteinExistence type="predicted"/>
<dbReference type="AlphaFoldDB" id="A0A4S2DNQ1"/>
<keyword evidence="3" id="KW-1185">Reference proteome</keyword>
<evidence type="ECO:0008006" key="4">
    <source>
        <dbReference type="Google" id="ProtNLM"/>
    </source>
</evidence>
<dbReference type="RefSeq" id="WP_136005989.1">
    <property type="nucleotide sequence ID" value="NZ_SRYR01000002.1"/>
</dbReference>
<keyword evidence="1" id="KW-0732">Signal</keyword>
<dbReference type="Proteomes" id="UP000306888">
    <property type="component" value="Unassembled WGS sequence"/>
</dbReference>